<comment type="caution">
    <text evidence="10">The sequence shown here is derived from an EMBL/GenBank/DDBJ whole genome shotgun (WGS) entry which is preliminary data.</text>
</comment>
<name>A0AAE0E6C5_9ROSI</name>
<proteinExistence type="inferred from homology"/>
<keyword evidence="8" id="KW-0472">Membrane</keyword>
<reference evidence="10" key="1">
    <citation type="journal article" date="2023" name="Plant J.">
        <title>Genome sequences and population genomics provide insights into the demographic history, inbreeding, and mutation load of two 'living fossil' tree species of Dipteronia.</title>
        <authorList>
            <person name="Feng Y."/>
            <person name="Comes H.P."/>
            <person name="Chen J."/>
            <person name="Zhu S."/>
            <person name="Lu R."/>
            <person name="Zhang X."/>
            <person name="Li P."/>
            <person name="Qiu J."/>
            <person name="Olsen K.M."/>
            <person name="Qiu Y."/>
        </authorList>
    </citation>
    <scope>NUCLEOTIDE SEQUENCE</scope>
    <source>
        <strain evidence="10">NBL</strain>
    </source>
</reference>
<dbReference type="EMBL" id="JANJYJ010000005">
    <property type="protein sequence ID" value="KAK3212362.1"/>
    <property type="molecule type" value="Genomic_DNA"/>
</dbReference>
<dbReference type="InterPro" id="IPR032675">
    <property type="entry name" value="LRR_dom_sf"/>
</dbReference>
<evidence type="ECO:0000256" key="1">
    <source>
        <dbReference type="ARBA" id="ARBA00004479"/>
    </source>
</evidence>
<keyword evidence="3" id="KW-0433">Leucine-rich repeat</keyword>
<evidence type="ECO:0000256" key="6">
    <source>
        <dbReference type="ARBA" id="ARBA00022737"/>
    </source>
</evidence>
<dbReference type="PANTHER" id="PTHR48054:SF94">
    <property type="entry name" value="LEUCINE-RICH REPEAT RECEPTOR-LIKE PROTEIN FASCIATED EAR2"/>
    <property type="match status" value="1"/>
</dbReference>
<organism evidence="10 11">
    <name type="scientific">Dipteronia sinensis</name>
    <dbReference type="NCBI Taxonomy" id="43782"/>
    <lineage>
        <taxon>Eukaryota</taxon>
        <taxon>Viridiplantae</taxon>
        <taxon>Streptophyta</taxon>
        <taxon>Embryophyta</taxon>
        <taxon>Tracheophyta</taxon>
        <taxon>Spermatophyta</taxon>
        <taxon>Magnoliopsida</taxon>
        <taxon>eudicotyledons</taxon>
        <taxon>Gunneridae</taxon>
        <taxon>Pentapetalae</taxon>
        <taxon>rosids</taxon>
        <taxon>malvids</taxon>
        <taxon>Sapindales</taxon>
        <taxon>Sapindaceae</taxon>
        <taxon>Hippocastanoideae</taxon>
        <taxon>Acereae</taxon>
        <taxon>Dipteronia</taxon>
    </lineage>
</organism>
<dbReference type="InterPro" id="IPR052592">
    <property type="entry name" value="LRR-RLK"/>
</dbReference>
<evidence type="ECO:0000256" key="2">
    <source>
        <dbReference type="ARBA" id="ARBA00009592"/>
    </source>
</evidence>
<evidence type="ECO:0000256" key="5">
    <source>
        <dbReference type="ARBA" id="ARBA00022729"/>
    </source>
</evidence>
<dbReference type="InterPro" id="IPR001611">
    <property type="entry name" value="Leu-rich_rpt"/>
</dbReference>
<accession>A0AAE0E6C5</accession>
<keyword evidence="5" id="KW-0732">Signal</keyword>
<dbReference type="Proteomes" id="UP001281410">
    <property type="component" value="Unassembled WGS sequence"/>
</dbReference>
<evidence type="ECO:0000256" key="8">
    <source>
        <dbReference type="ARBA" id="ARBA00023136"/>
    </source>
</evidence>
<keyword evidence="11" id="KW-1185">Reference proteome</keyword>
<protein>
    <submittedName>
        <fullName evidence="10">Uncharacterized protein</fullName>
    </submittedName>
</protein>
<evidence type="ECO:0000256" key="9">
    <source>
        <dbReference type="ARBA" id="ARBA00023180"/>
    </source>
</evidence>
<dbReference type="FunFam" id="3.80.10.10:FF:000041">
    <property type="entry name" value="LRR receptor-like serine/threonine-protein kinase ERECTA"/>
    <property type="match status" value="1"/>
</dbReference>
<dbReference type="GO" id="GO:0016020">
    <property type="term" value="C:membrane"/>
    <property type="evidence" value="ECO:0007669"/>
    <property type="project" value="UniProtKB-SubCell"/>
</dbReference>
<evidence type="ECO:0000256" key="4">
    <source>
        <dbReference type="ARBA" id="ARBA00022692"/>
    </source>
</evidence>
<dbReference type="Pfam" id="PF00560">
    <property type="entry name" value="LRR_1"/>
    <property type="match status" value="4"/>
</dbReference>
<sequence>MSKSLNHLDLSRNVLTGGISSTNWEQLHDLVHVDFGFNSLNGSIPPSLFALPLLQQLWLSNNQFEGQIPEFYSSVLKTLDLSGNRLEGSFPISIFELKSLEALILSSNKFNGTVQLDMIGRLVNLTQFDL</sequence>
<dbReference type="PANTHER" id="PTHR48054">
    <property type="entry name" value="RECEPTOR KINASE-LIKE PROTEIN XA21"/>
    <property type="match status" value="1"/>
</dbReference>
<evidence type="ECO:0000313" key="11">
    <source>
        <dbReference type="Proteomes" id="UP001281410"/>
    </source>
</evidence>
<dbReference type="Gene3D" id="3.80.10.10">
    <property type="entry name" value="Ribonuclease Inhibitor"/>
    <property type="match status" value="1"/>
</dbReference>
<comment type="similarity">
    <text evidence="2">Belongs to the RLP family.</text>
</comment>
<evidence type="ECO:0000256" key="3">
    <source>
        <dbReference type="ARBA" id="ARBA00022614"/>
    </source>
</evidence>
<gene>
    <name evidence="10" type="ORF">Dsin_017068</name>
</gene>
<dbReference type="SUPFAM" id="SSF52058">
    <property type="entry name" value="L domain-like"/>
    <property type="match status" value="1"/>
</dbReference>
<dbReference type="PRINTS" id="PR00019">
    <property type="entry name" value="LEURICHRPT"/>
</dbReference>
<evidence type="ECO:0000313" key="10">
    <source>
        <dbReference type="EMBL" id="KAK3212362.1"/>
    </source>
</evidence>
<keyword evidence="6" id="KW-0677">Repeat</keyword>
<keyword evidence="7" id="KW-1133">Transmembrane helix</keyword>
<keyword evidence="9" id="KW-0325">Glycoprotein</keyword>
<evidence type="ECO:0000256" key="7">
    <source>
        <dbReference type="ARBA" id="ARBA00022989"/>
    </source>
</evidence>
<keyword evidence="4" id="KW-0812">Transmembrane</keyword>
<dbReference type="AlphaFoldDB" id="A0AAE0E6C5"/>
<comment type="subcellular location">
    <subcellularLocation>
        <location evidence="1">Membrane</location>
        <topology evidence="1">Single-pass type I membrane protein</topology>
    </subcellularLocation>
</comment>